<reference evidence="1 2" key="1">
    <citation type="submission" date="2023-07" db="EMBL/GenBank/DDBJ databases">
        <title>Comparative genomics of wheat-associated soil bacteria to identify genetic determinants of phenazine resistance.</title>
        <authorList>
            <person name="Mouncey N."/>
        </authorList>
    </citation>
    <scope>NUCLEOTIDE SEQUENCE [LARGE SCALE GENOMIC DNA]</scope>
    <source>
        <strain evidence="1 2">W2I16</strain>
    </source>
</reference>
<proteinExistence type="predicted"/>
<sequence>MSRPTPTSLSAPARRATPLALLALAVVLSASARPR</sequence>
<evidence type="ECO:0000313" key="2">
    <source>
        <dbReference type="Proteomes" id="UP001223072"/>
    </source>
</evidence>
<organism evidence="1 2">
    <name type="scientific">Streptomyces turgidiscabies</name>
    <dbReference type="NCBI Taxonomy" id="85558"/>
    <lineage>
        <taxon>Bacteria</taxon>
        <taxon>Bacillati</taxon>
        <taxon>Actinomycetota</taxon>
        <taxon>Actinomycetes</taxon>
        <taxon>Kitasatosporales</taxon>
        <taxon>Streptomycetaceae</taxon>
        <taxon>Streptomyces</taxon>
    </lineage>
</organism>
<name>A0ABU0RHG6_9ACTN</name>
<accession>A0ABU0RHG6</accession>
<keyword evidence="2" id="KW-1185">Reference proteome</keyword>
<protein>
    <submittedName>
        <fullName evidence="1">Uncharacterized protein</fullName>
    </submittedName>
</protein>
<dbReference type="Proteomes" id="UP001223072">
    <property type="component" value="Unassembled WGS sequence"/>
</dbReference>
<gene>
    <name evidence="1" type="ORF">QFZ49_001339</name>
</gene>
<dbReference type="EMBL" id="JAUSZS010000002">
    <property type="protein sequence ID" value="MDQ0931432.1"/>
    <property type="molecule type" value="Genomic_DNA"/>
</dbReference>
<comment type="caution">
    <text evidence="1">The sequence shown here is derived from an EMBL/GenBank/DDBJ whole genome shotgun (WGS) entry which is preliminary data.</text>
</comment>
<evidence type="ECO:0000313" key="1">
    <source>
        <dbReference type="EMBL" id="MDQ0931432.1"/>
    </source>
</evidence>